<evidence type="ECO:0000313" key="2">
    <source>
        <dbReference type="EMBL" id="OWZ07756.1"/>
    </source>
</evidence>
<gene>
    <name evidence="2" type="ORF">PHMEG_00019813</name>
</gene>
<name>A0A225VQM0_9STRA</name>
<dbReference type="Proteomes" id="UP000198211">
    <property type="component" value="Unassembled WGS sequence"/>
</dbReference>
<dbReference type="PANTHER" id="PTHR33324:SF2">
    <property type="entry name" value="MYB_SANT-LIKE DNA-BINDING DOMAIN-CONTAINING PROTEIN"/>
    <property type="match status" value="1"/>
</dbReference>
<dbReference type="PANTHER" id="PTHR33324">
    <property type="entry name" value="EXPRESSED PROTEIN"/>
    <property type="match status" value="1"/>
</dbReference>
<evidence type="ECO:0000313" key="3">
    <source>
        <dbReference type="Proteomes" id="UP000198211"/>
    </source>
</evidence>
<keyword evidence="3" id="KW-1185">Reference proteome</keyword>
<dbReference type="STRING" id="4795.A0A225VQM0"/>
<protein>
    <submittedName>
        <fullName evidence="2">Uncharacterized protein</fullName>
    </submittedName>
</protein>
<dbReference type="AlphaFoldDB" id="A0A225VQM0"/>
<sequence length="248" mass="27043">MWNNDGPDTTVNSLSVVLDWFTTEGNYAKWRGETKQGQTKTILAVEICNVIKEKKIRAKRSPKGVITKVGKLENSYREAVDCLNNTGPGKTVEGSFKEWIERLCPHYDILKEIMDDRSTTSPLSTSEGPDFDEDDEFSNVGDSATTGDEASVDGDTVHKPEGFTSVSTSVSTSMFTSVSTGVSASASTSSSSSASSTSRVGSIRVRNARVASTLSEWGDINSTLTKAKDIDRENTQIMDEQKLAWEKE</sequence>
<organism evidence="2 3">
    <name type="scientific">Phytophthora megakarya</name>
    <dbReference type="NCBI Taxonomy" id="4795"/>
    <lineage>
        <taxon>Eukaryota</taxon>
        <taxon>Sar</taxon>
        <taxon>Stramenopiles</taxon>
        <taxon>Oomycota</taxon>
        <taxon>Peronosporomycetes</taxon>
        <taxon>Peronosporales</taxon>
        <taxon>Peronosporaceae</taxon>
        <taxon>Phytophthora</taxon>
    </lineage>
</organism>
<proteinExistence type="predicted"/>
<evidence type="ECO:0000256" key="1">
    <source>
        <dbReference type="SAM" id="MobiDB-lite"/>
    </source>
</evidence>
<dbReference type="OrthoDB" id="124458at2759"/>
<feature type="region of interest" description="Disordered" evidence="1">
    <location>
        <begin position="117"/>
        <end position="170"/>
    </location>
</feature>
<dbReference type="EMBL" id="NBNE01003414">
    <property type="protein sequence ID" value="OWZ07756.1"/>
    <property type="molecule type" value="Genomic_DNA"/>
</dbReference>
<feature type="region of interest" description="Disordered" evidence="1">
    <location>
        <begin position="182"/>
        <end position="202"/>
    </location>
</feature>
<reference evidence="3" key="1">
    <citation type="submission" date="2017-03" db="EMBL/GenBank/DDBJ databases">
        <title>Phytopthora megakarya and P. palmivora, two closely related causual agents of cacao black pod achieved similar genome size and gene model numbers by different mechanisms.</title>
        <authorList>
            <person name="Ali S."/>
            <person name="Shao J."/>
            <person name="Larry D.J."/>
            <person name="Kronmiller B."/>
            <person name="Shen D."/>
            <person name="Strem M.D."/>
            <person name="Melnick R.L."/>
            <person name="Guiltinan M.J."/>
            <person name="Tyler B.M."/>
            <person name="Meinhardt L.W."/>
            <person name="Bailey B.A."/>
        </authorList>
    </citation>
    <scope>NUCLEOTIDE SEQUENCE [LARGE SCALE GENOMIC DNA]</scope>
    <source>
        <strain evidence="3">zdho120</strain>
    </source>
</reference>
<accession>A0A225VQM0</accession>
<comment type="caution">
    <text evidence="2">The sequence shown here is derived from an EMBL/GenBank/DDBJ whole genome shotgun (WGS) entry which is preliminary data.</text>
</comment>